<dbReference type="SUPFAM" id="SSF51445">
    <property type="entry name" value="(Trans)glycosidases"/>
    <property type="match status" value="1"/>
</dbReference>
<keyword evidence="7" id="KW-1185">Reference proteome</keyword>
<feature type="domain" description="Glycoside hydrolase family 5 C-terminal" evidence="5">
    <location>
        <begin position="593"/>
        <end position="673"/>
    </location>
</feature>
<comment type="caution">
    <text evidence="6">The sequence shown here is derived from an EMBL/GenBank/DDBJ whole genome shotgun (WGS) entry which is preliminary data.</text>
</comment>
<dbReference type="EMBL" id="SWFS01000578">
    <property type="protein sequence ID" value="KAA8896531.1"/>
    <property type="molecule type" value="Genomic_DNA"/>
</dbReference>
<dbReference type="GO" id="GO:0000272">
    <property type="term" value="P:polysaccharide catabolic process"/>
    <property type="evidence" value="ECO:0007669"/>
    <property type="project" value="InterPro"/>
</dbReference>
<dbReference type="InterPro" id="IPR017853">
    <property type="entry name" value="GH"/>
</dbReference>
<dbReference type="GO" id="GO:1904462">
    <property type="term" value="P:ergosteryl 3-beta-D-glucoside catabolic process"/>
    <property type="evidence" value="ECO:0007669"/>
    <property type="project" value="TreeGrafter"/>
</dbReference>
<dbReference type="Pfam" id="PF18564">
    <property type="entry name" value="Glyco_hydro_5_C"/>
    <property type="match status" value="1"/>
</dbReference>
<dbReference type="InterPro" id="IPR052066">
    <property type="entry name" value="Glycosphingolipid_Hydrolases"/>
</dbReference>
<evidence type="ECO:0000313" key="7">
    <source>
        <dbReference type="Proteomes" id="UP000761534"/>
    </source>
</evidence>
<evidence type="ECO:0000259" key="5">
    <source>
        <dbReference type="Pfam" id="PF18564"/>
    </source>
</evidence>
<gene>
    <name evidence="6" type="ORF">TRICI_006874</name>
</gene>
<name>A0A642UC31_9ASCO</name>
<keyword evidence="3" id="KW-0326">Glycosidase</keyword>
<dbReference type="InterPro" id="IPR041036">
    <property type="entry name" value="GH5_C"/>
</dbReference>
<protein>
    <recommendedName>
        <fullName evidence="8">Glycoside hydrolase family 5 domain-containing protein</fullName>
    </recommendedName>
</protein>
<dbReference type="Proteomes" id="UP000761534">
    <property type="component" value="Unassembled WGS sequence"/>
</dbReference>
<feature type="domain" description="Glycoside hydrolase family 5" evidence="4">
    <location>
        <begin position="73"/>
        <end position="132"/>
    </location>
</feature>
<comment type="similarity">
    <text evidence="1">Belongs to the glycosyl hydrolase 5 (cellulase A) family.</text>
</comment>
<dbReference type="Gene3D" id="3.20.20.80">
    <property type="entry name" value="Glycosidases"/>
    <property type="match status" value="2"/>
</dbReference>
<dbReference type="InterPro" id="IPR001547">
    <property type="entry name" value="Glyco_hydro_5"/>
</dbReference>
<dbReference type="AlphaFoldDB" id="A0A642UC31"/>
<dbReference type="OrthoDB" id="9971853at2759"/>
<evidence type="ECO:0000259" key="4">
    <source>
        <dbReference type="Pfam" id="PF00150"/>
    </source>
</evidence>
<dbReference type="Gene3D" id="2.60.40.1180">
    <property type="entry name" value="Golgi alpha-mannosidase II"/>
    <property type="match status" value="1"/>
</dbReference>
<evidence type="ECO:0000256" key="3">
    <source>
        <dbReference type="ARBA" id="ARBA00023295"/>
    </source>
</evidence>
<sequence length="690" mass="77863">MVEMTSCLASIPSLVVDNGFVKDSTSGRNLVFRGINVAGESKMPNTMGEDFWDGENVSFVSSPFSLDEAGVHFQRLKNLGFNVVRFVFTWEALEHGGPGVYDEDYVAYVVELLWKLKDYGMYAFMDPHQDNWSRHCGGSGAPLWTLYALGLDPRQFDKTQAAILYKSEAAEKNYNMDMLWSSNYHRFACQLVFTLFFGGRDFAPKCILNGQNIRDYLQSHYLKAIEYFANRLKDAGLDQEVVLGWESLNEPSGGLIGQSNLRAIPDDQHVRLATTPTAHQSMLLASGNKVDGIEEYVFTNMGPKKTSGEHGVTIDPQGASVWLSETDRNDWDVHYGWKRGVDWKAGLCIWAQHGVWNPETGHIQQSDYFSYDASGKPFPNARSAFVDNYFLDHWIEYSSLIRNISQNWILFFQPPVNCPPPNLLSRKLSTERLVYSPHYYDGMTLMLKRWSRVYNVDAVGVLRKKYISPVFALRVGEKWIRSSMSSQLTYLKSEGAKNLGANVPCLLSEIGIPYDMDNKSAYTTKNYTSQIRAMDAISNALESAGLNHTLWLYTGNNTHADGDRWNGEDLSIFSQDDVTETSNGIRAIEAVNRPSPRHVSGTPTNYGFNISKATFNLTIEQAVESQNAPTEIYLPEYYFPENQTAVSTSSGHWEIKDNIFSWWHSTGTQTLQIKGVPKISFDKSADCNIQ</sequence>
<organism evidence="6 7">
    <name type="scientific">Trichomonascus ciferrii</name>
    <dbReference type="NCBI Taxonomy" id="44093"/>
    <lineage>
        <taxon>Eukaryota</taxon>
        <taxon>Fungi</taxon>
        <taxon>Dikarya</taxon>
        <taxon>Ascomycota</taxon>
        <taxon>Saccharomycotina</taxon>
        <taxon>Dipodascomycetes</taxon>
        <taxon>Dipodascales</taxon>
        <taxon>Trichomonascaceae</taxon>
        <taxon>Trichomonascus</taxon>
        <taxon>Trichomonascus ciferrii complex</taxon>
    </lineage>
</organism>
<reference evidence="6" key="1">
    <citation type="journal article" date="2019" name="G3 (Bethesda)">
        <title>Genome Assemblies of Two Rare Opportunistic Yeast Pathogens: Diutina rugosa (syn. Candida rugosa) and Trichomonascus ciferrii (syn. Candida ciferrii).</title>
        <authorList>
            <person name="Mixao V."/>
            <person name="Saus E."/>
            <person name="Hansen A.P."/>
            <person name="Lass-Florl C."/>
            <person name="Gabaldon T."/>
        </authorList>
    </citation>
    <scope>NUCLEOTIDE SEQUENCE</scope>
    <source>
        <strain evidence="6">CBS 4856</strain>
    </source>
</reference>
<dbReference type="VEuPathDB" id="FungiDB:TRICI_006874"/>
<evidence type="ECO:0000313" key="6">
    <source>
        <dbReference type="EMBL" id="KAA8896531.1"/>
    </source>
</evidence>
<evidence type="ECO:0000256" key="1">
    <source>
        <dbReference type="ARBA" id="ARBA00005641"/>
    </source>
</evidence>
<proteinExistence type="inferred from homology"/>
<keyword evidence="2" id="KW-0378">Hydrolase</keyword>
<dbReference type="PANTHER" id="PTHR31308:SF5">
    <property type="entry name" value="ERGOSTERYL-BETA-GLUCOSIDASE"/>
    <property type="match status" value="1"/>
</dbReference>
<evidence type="ECO:0008006" key="8">
    <source>
        <dbReference type="Google" id="ProtNLM"/>
    </source>
</evidence>
<evidence type="ECO:0000256" key="2">
    <source>
        <dbReference type="ARBA" id="ARBA00022801"/>
    </source>
</evidence>
<dbReference type="GO" id="GO:0050295">
    <property type="term" value="F:steryl-beta-glucosidase activity"/>
    <property type="evidence" value="ECO:0007669"/>
    <property type="project" value="TreeGrafter"/>
</dbReference>
<dbReference type="Pfam" id="PF00150">
    <property type="entry name" value="Cellulase"/>
    <property type="match status" value="1"/>
</dbReference>
<dbReference type="InterPro" id="IPR013780">
    <property type="entry name" value="Glyco_hydro_b"/>
</dbReference>
<dbReference type="PROSITE" id="PS00659">
    <property type="entry name" value="GLYCOSYL_HYDROL_F5"/>
    <property type="match status" value="1"/>
</dbReference>
<accession>A0A642UC31</accession>
<dbReference type="PANTHER" id="PTHR31308">
    <property type="match status" value="1"/>
</dbReference>
<dbReference type="InterPro" id="IPR018087">
    <property type="entry name" value="Glyco_hydro_5_CS"/>
</dbReference>